<accession>A0A7W6K3F7</accession>
<feature type="coiled-coil region" evidence="1">
    <location>
        <begin position="96"/>
        <end position="123"/>
    </location>
</feature>
<dbReference type="AlphaFoldDB" id="A0A7W6K3F7"/>
<dbReference type="Proteomes" id="UP000584824">
    <property type="component" value="Unassembled WGS sequence"/>
</dbReference>
<dbReference type="EMBL" id="JACIDU010000007">
    <property type="protein sequence ID" value="MBB4103546.1"/>
    <property type="molecule type" value="Genomic_DNA"/>
</dbReference>
<comment type="caution">
    <text evidence="2">The sequence shown here is derived from an EMBL/GenBank/DDBJ whole genome shotgun (WGS) entry which is preliminary data.</text>
</comment>
<evidence type="ECO:0000256" key="1">
    <source>
        <dbReference type="SAM" id="Coils"/>
    </source>
</evidence>
<protein>
    <submittedName>
        <fullName evidence="2">Uncharacterized protein</fullName>
    </submittedName>
</protein>
<proteinExistence type="predicted"/>
<evidence type="ECO:0000313" key="2">
    <source>
        <dbReference type="EMBL" id="MBB4103546.1"/>
    </source>
</evidence>
<sequence length="189" mass="20864">MPAAVVASPTASSVPDLIAQHQRAFDATNAAWNDLSDLQMELEEKIGTPKIHMGNLLLGRDSEGNDIRKPIYGYSEEDILRHAAYHIEHALNDEVRRQKEKHRDAMLAELRAAKARQKDAEDACGITAAFATCKKLNDEQNRLMRELIKAKPATLAEAAAKATHLHDVFQTEAADFDDGLLLAVIKSLV</sequence>
<gene>
    <name evidence="2" type="ORF">GGQ66_002104</name>
</gene>
<keyword evidence="1" id="KW-0175">Coiled coil</keyword>
<dbReference type="RefSeq" id="WP_183792178.1">
    <property type="nucleotide sequence ID" value="NZ_JACIDU010000007.1"/>
</dbReference>
<reference evidence="2 3" key="1">
    <citation type="submission" date="2020-08" db="EMBL/GenBank/DDBJ databases">
        <title>Genomic Encyclopedia of Type Strains, Phase IV (KMG-IV): sequencing the most valuable type-strain genomes for metagenomic binning, comparative biology and taxonomic classification.</title>
        <authorList>
            <person name="Goeker M."/>
        </authorList>
    </citation>
    <scope>NUCLEOTIDE SEQUENCE [LARGE SCALE GENOMIC DNA]</scope>
    <source>
        <strain evidence="2 3">DSM 26385</strain>
    </source>
</reference>
<name>A0A7W6K3F7_9HYPH</name>
<evidence type="ECO:0000313" key="3">
    <source>
        <dbReference type="Proteomes" id="UP000584824"/>
    </source>
</evidence>
<organism evidence="2 3">
    <name type="scientific">Allorhizobium borbori</name>
    <dbReference type="NCBI Taxonomy" id="485907"/>
    <lineage>
        <taxon>Bacteria</taxon>
        <taxon>Pseudomonadati</taxon>
        <taxon>Pseudomonadota</taxon>
        <taxon>Alphaproteobacteria</taxon>
        <taxon>Hyphomicrobiales</taxon>
        <taxon>Rhizobiaceae</taxon>
        <taxon>Rhizobium/Agrobacterium group</taxon>
        <taxon>Allorhizobium</taxon>
    </lineage>
</organism>
<keyword evidence="3" id="KW-1185">Reference proteome</keyword>